<evidence type="ECO:0000313" key="4">
    <source>
        <dbReference type="EMBL" id="KAK0637866.1"/>
    </source>
</evidence>
<protein>
    <recommendedName>
        <fullName evidence="3">Intradiol ring-cleavage dioxygenases domain-containing protein</fullName>
    </recommendedName>
</protein>
<dbReference type="PANTHER" id="PTHR34315:SF2">
    <property type="entry name" value="ANCHORED DIOXYGENASE, PUTATIVE (AFU_ORTHOLOGUE AFUA_3G01800)-RELATED"/>
    <property type="match status" value="1"/>
</dbReference>
<dbReference type="Proteomes" id="UP001175001">
    <property type="component" value="Unassembled WGS sequence"/>
</dbReference>
<feature type="domain" description="Intradiol ring-cleavage dioxygenases" evidence="3">
    <location>
        <begin position="139"/>
        <end position="241"/>
    </location>
</feature>
<dbReference type="InterPro" id="IPR015889">
    <property type="entry name" value="Intradiol_dOase_core"/>
</dbReference>
<organism evidence="4 5">
    <name type="scientific">Lasiodiplodia hormozganensis</name>
    <dbReference type="NCBI Taxonomy" id="869390"/>
    <lineage>
        <taxon>Eukaryota</taxon>
        <taxon>Fungi</taxon>
        <taxon>Dikarya</taxon>
        <taxon>Ascomycota</taxon>
        <taxon>Pezizomycotina</taxon>
        <taxon>Dothideomycetes</taxon>
        <taxon>Dothideomycetes incertae sedis</taxon>
        <taxon>Botryosphaeriales</taxon>
        <taxon>Botryosphaeriaceae</taxon>
        <taxon>Lasiodiplodia</taxon>
    </lineage>
</organism>
<dbReference type="Pfam" id="PF00775">
    <property type="entry name" value="Dioxygenase_C"/>
    <property type="match status" value="1"/>
</dbReference>
<comment type="caution">
    <text evidence="4">The sequence shown here is derived from an EMBL/GenBank/DDBJ whole genome shotgun (WGS) entry which is preliminary data.</text>
</comment>
<dbReference type="GO" id="GO:0008199">
    <property type="term" value="F:ferric iron binding"/>
    <property type="evidence" value="ECO:0007669"/>
    <property type="project" value="InterPro"/>
</dbReference>
<keyword evidence="2" id="KW-0732">Signal</keyword>
<evidence type="ECO:0000256" key="1">
    <source>
        <dbReference type="SAM" id="MobiDB-lite"/>
    </source>
</evidence>
<dbReference type="InterPro" id="IPR000627">
    <property type="entry name" value="Intradiol_dOase_C"/>
</dbReference>
<dbReference type="AlphaFoldDB" id="A0AA40CGE9"/>
<feature type="region of interest" description="Disordered" evidence="1">
    <location>
        <begin position="363"/>
        <end position="391"/>
    </location>
</feature>
<name>A0AA40CGE9_9PEZI</name>
<feature type="chain" id="PRO_5041345330" description="Intradiol ring-cleavage dioxygenases domain-containing protein" evidence="2">
    <location>
        <begin position="23"/>
        <end position="391"/>
    </location>
</feature>
<feature type="signal peptide" evidence="2">
    <location>
        <begin position="1"/>
        <end position="22"/>
    </location>
</feature>
<proteinExistence type="predicted"/>
<dbReference type="CDD" id="cd03457">
    <property type="entry name" value="intradiol_dioxygenase_like"/>
    <property type="match status" value="1"/>
</dbReference>
<reference evidence="4" key="1">
    <citation type="submission" date="2023-06" db="EMBL/GenBank/DDBJ databases">
        <title>Multi-omics analyses reveal the molecular pathogenesis toolkit of Lasiodiplodia hormozganensis, a cross-kingdom pathogen.</title>
        <authorList>
            <person name="Felix C."/>
            <person name="Meneses R."/>
            <person name="Goncalves M.F.M."/>
            <person name="Tilleman L."/>
            <person name="Duarte A.S."/>
            <person name="Jorrin-Novo J.V."/>
            <person name="Van De Peer Y."/>
            <person name="Deforce D."/>
            <person name="Van Nieuwerburgh F."/>
            <person name="Esteves A.C."/>
            <person name="Alves A."/>
        </authorList>
    </citation>
    <scope>NUCLEOTIDE SEQUENCE</scope>
    <source>
        <strain evidence="4">CBS 339.90</strain>
    </source>
</reference>
<keyword evidence="5" id="KW-1185">Reference proteome</keyword>
<evidence type="ECO:0000259" key="3">
    <source>
        <dbReference type="Pfam" id="PF00775"/>
    </source>
</evidence>
<sequence length="391" mass="42795">MVQITKLTSAVVAAGLFASAAAHPGEHHDHHHIKREISARHVRAAAAKRSLDNCNSAAKHQALNARSYARRAQVAHELREKRGIAEKPQKFRRDLATLEEFEAVNHNMTGIYNYDEKTPAGAIFGANTSCILAPEVTDGPYYVVGEMIRKNVKEDKYSDGVDLYLEVQYIDIETCEPVPGVYVDIWNANATGVYSGIYTSGNYAADGLNSTYLRGIQETDRDGVVAFETIFPGHYDGRATHTHLLAHMNVTRFPNNTISDSNNITHIGQLFYNEELRSAVEAVYPYNTNEQAITTNADDMWDIVQADTYYDPFPEYIYLGPDVTDGLMAWIQIGINTSANYIDDDYYSVAAYLQADGGHENADSATGFGGGGEGGNGTMTGAMPSGTPPSS</sequence>
<evidence type="ECO:0000313" key="5">
    <source>
        <dbReference type="Proteomes" id="UP001175001"/>
    </source>
</evidence>
<dbReference type="GO" id="GO:0016702">
    <property type="term" value="F:oxidoreductase activity, acting on single donors with incorporation of molecular oxygen, incorporation of two atoms of oxygen"/>
    <property type="evidence" value="ECO:0007669"/>
    <property type="project" value="InterPro"/>
</dbReference>
<feature type="compositionally biased region" description="Gly residues" evidence="1">
    <location>
        <begin position="367"/>
        <end position="378"/>
    </location>
</feature>
<dbReference type="PANTHER" id="PTHR34315">
    <property type="match status" value="1"/>
</dbReference>
<dbReference type="EMBL" id="JAUJDW010000110">
    <property type="protein sequence ID" value="KAK0637866.1"/>
    <property type="molecule type" value="Genomic_DNA"/>
</dbReference>
<accession>A0AA40CGE9</accession>
<gene>
    <name evidence="4" type="ORF">DIS24_g10399</name>
</gene>
<evidence type="ECO:0000256" key="2">
    <source>
        <dbReference type="SAM" id="SignalP"/>
    </source>
</evidence>
<dbReference type="Gene3D" id="2.60.130.10">
    <property type="entry name" value="Aromatic compound dioxygenase"/>
    <property type="match status" value="1"/>
</dbReference>
<dbReference type="SUPFAM" id="SSF49482">
    <property type="entry name" value="Aromatic compound dioxygenase"/>
    <property type="match status" value="1"/>
</dbReference>